<reference evidence="3" key="1">
    <citation type="submission" date="2018-03" db="EMBL/GenBank/DDBJ databases">
        <authorList>
            <person name="Sun L."/>
            <person name="Liu H."/>
            <person name="Chen W."/>
            <person name="Huang K."/>
            <person name="Liu W."/>
            <person name="Gao X."/>
        </authorList>
    </citation>
    <scope>NUCLEOTIDE SEQUENCE [LARGE SCALE GENOMIC DNA]</scope>
    <source>
        <strain evidence="3">SH9</strain>
    </source>
</reference>
<evidence type="ECO:0000313" key="2">
    <source>
        <dbReference type="EMBL" id="PSC04555.1"/>
    </source>
</evidence>
<dbReference type="AlphaFoldDB" id="A0A2T1HSC8"/>
<feature type="region of interest" description="Disordered" evidence="1">
    <location>
        <begin position="68"/>
        <end position="106"/>
    </location>
</feature>
<evidence type="ECO:0000313" key="3">
    <source>
        <dbReference type="Proteomes" id="UP000239772"/>
    </source>
</evidence>
<proteinExistence type="predicted"/>
<comment type="caution">
    <text evidence="2">The sequence shown here is derived from an EMBL/GenBank/DDBJ whole genome shotgun (WGS) entry which is preliminary data.</text>
</comment>
<evidence type="ECO:0000256" key="1">
    <source>
        <dbReference type="SAM" id="MobiDB-lite"/>
    </source>
</evidence>
<dbReference type="EMBL" id="PVZS01000013">
    <property type="protein sequence ID" value="PSC04555.1"/>
    <property type="molecule type" value="Genomic_DNA"/>
</dbReference>
<organism evidence="2 3">
    <name type="scientific">Alsobacter soli</name>
    <dbReference type="NCBI Taxonomy" id="2109933"/>
    <lineage>
        <taxon>Bacteria</taxon>
        <taxon>Pseudomonadati</taxon>
        <taxon>Pseudomonadota</taxon>
        <taxon>Alphaproteobacteria</taxon>
        <taxon>Hyphomicrobiales</taxon>
        <taxon>Alsobacteraceae</taxon>
        <taxon>Alsobacter</taxon>
    </lineage>
</organism>
<accession>A0A2T1HSC8</accession>
<keyword evidence="3" id="KW-1185">Reference proteome</keyword>
<dbReference type="Proteomes" id="UP000239772">
    <property type="component" value="Unassembled WGS sequence"/>
</dbReference>
<feature type="compositionally biased region" description="Low complexity" evidence="1">
    <location>
        <begin position="78"/>
        <end position="106"/>
    </location>
</feature>
<gene>
    <name evidence="2" type="ORF">SLNSH_13750</name>
</gene>
<dbReference type="RefSeq" id="WP_106337579.1">
    <property type="nucleotide sequence ID" value="NZ_PVZS01000013.1"/>
</dbReference>
<sequence>MGFVLRTVIAVGIVYALSPLRDADTSGADLAQQARTAVASHASRAVSAAVELCLKDKAACSLLGLPAAPDGAEERRPAPAQEAAASPPAATGAVQRAAAAGRKAKD</sequence>
<protein>
    <submittedName>
        <fullName evidence="2">Uncharacterized protein</fullName>
    </submittedName>
</protein>
<name>A0A2T1HSC8_9HYPH</name>